<dbReference type="Proteomes" id="UP000268094">
    <property type="component" value="Unassembled WGS sequence"/>
</dbReference>
<accession>A0A3A8JRB1</accession>
<evidence type="ECO:0000256" key="3">
    <source>
        <dbReference type="ARBA" id="ARBA00022691"/>
    </source>
</evidence>
<comment type="caution">
    <text evidence="4">The sequence shown here is derived from an EMBL/GenBank/DDBJ whole genome shotgun (WGS) entry which is preliminary data.</text>
</comment>
<dbReference type="OrthoDB" id="9811000at2"/>
<evidence type="ECO:0000256" key="1">
    <source>
        <dbReference type="ARBA" id="ARBA00022603"/>
    </source>
</evidence>
<name>A0A3A8JRB1_9BACT</name>
<dbReference type="SUPFAM" id="SSF53335">
    <property type="entry name" value="S-adenosyl-L-methionine-dependent methyltransferases"/>
    <property type="match status" value="1"/>
</dbReference>
<dbReference type="Pfam" id="PF01596">
    <property type="entry name" value="Methyltransf_3"/>
    <property type="match status" value="1"/>
</dbReference>
<protein>
    <submittedName>
        <fullName evidence="4">O-methyltransferase</fullName>
    </submittedName>
</protein>
<dbReference type="PROSITE" id="PS51682">
    <property type="entry name" value="SAM_OMT_I"/>
    <property type="match status" value="1"/>
</dbReference>
<dbReference type="Gene3D" id="3.40.50.150">
    <property type="entry name" value="Vaccinia Virus protein VP39"/>
    <property type="match status" value="1"/>
</dbReference>
<dbReference type="EMBL" id="RAVZ01000030">
    <property type="protein sequence ID" value="RKG92203.1"/>
    <property type="molecule type" value="Genomic_DNA"/>
</dbReference>
<keyword evidence="5" id="KW-1185">Reference proteome</keyword>
<keyword evidence="3" id="KW-0949">S-adenosyl-L-methionine</keyword>
<keyword evidence="2 4" id="KW-0808">Transferase</keyword>
<evidence type="ECO:0000313" key="4">
    <source>
        <dbReference type="EMBL" id="RKG92203.1"/>
    </source>
</evidence>
<evidence type="ECO:0000256" key="2">
    <source>
        <dbReference type="ARBA" id="ARBA00022679"/>
    </source>
</evidence>
<keyword evidence="1 4" id="KW-0489">Methyltransferase</keyword>
<dbReference type="CDD" id="cd02440">
    <property type="entry name" value="AdoMet_MTases"/>
    <property type="match status" value="1"/>
</dbReference>
<dbReference type="GO" id="GO:0008171">
    <property type="term" value="F:O-methyltransferase activity"/>
    <property type="evidence" value="ECO:0007669"/>
    <property type="project" value="InterPro"/>
</dbReference>
<dbReference type="InterPro" id="IPR050362">
    <property type="entry name" value="Cation-dep_OMT"/>
</dbReference>
<dbReference type="AlphaFoldDB" id="A0A3A8JRB1"/>
<proteinExistence type="predicted"/>
<reference evidence="5" key="1">
    <citation type="submission" date="2018-09" db="EMBL/GenBank/DDBJ databases">
        <authorList>
            <person name="Livingstone P.G."/>
            <person name="Whitworth D.E."/>
        </authorList>
    </citation>
    <scope>NUCLEOTIDE SEQUENCE [LARGE SCALE GENOMIC DNA]</scope>
    <source>
        <strain evidence="5">CA054A</strain>
    </source>
</reference>
<organism evidence="4 5">
    <name type="scientific">Corallococcus terminator</name>
    <dbReference type="NCBI Taxonomy" id="2316733"/>
    <lineage>
        <taxon>Bacteria</taxon>
        <taxon>Pseudomonadati</taxon>
        <taxon>Myxococcota</taxon>
        <taxon>Myxococcia</taxon>
        <taxon>Myxococcales</taxon>
        <taxon>Cystobacterineae</taxon>
        <taxon>Myxococcaceae</taxon>
        <taxon>Corallococcus</taxon>
    </lineage>
</organism>
<gene>
    <name evidence="4" type="ORF">D7V88_07105</name>
</gene>
<dbReference type="RefSeq" id="WP_120539842.1">
    <property type="nucleotide sequence ID" value="NZ_RAVZ01000030.1"/>
</dbReference>
<dbReference type="GO" id="GO:0008757">
    <property type="term" value="F:S-adenosylmethionine-dependent methyltransferase activity"/>
    <property type="evidence" value="ECO:0007669"/>
    <property type="project" value="TreeGrafter"/>
</dbReference>
<evidence type="ECO:0000313" key="5">
    <source>
        <dbReference type="Proteomes" id="UP000268094"/>
    </source>
</evidence>
<dbReference type="InterPro" id="IPR029063">
    <property type="entry name" value="SAM-dependent_MTases_sf"/>
</dbReference>
<dbReference type="PANTHER" id="PTHR10509:SF14">
    <property type="entry name" value="CAFFEOYL-COA O-METHYLTRANSFERASE 3-RELATED"/>
    <property type="match status" value="1"/>
</dbReference>
<sequence>MSQEQWTAVDRYITDRLVAPDAVLEAALDASEKAGLPAINVAPNQGKLLMLLAQIHGARRILEVGTLGGYSTLWLARALPPGGRIVTLEAVPKHAEVARENFARAGLSDVVEVRVGPALETLPQLAKEGQAPFDLTFIDADKVNTAEYFAWALKLSRKGSVILTDNVVRKGGIIDGASTDANVQGMRRFYETVAAEPRVSATAVQTVGSKGHDGFSLALVTG</sequence>
<dbReference type="PANTHER" id="PTHR10509">
    <property type="entry name" value="O-METHYLTRANSFERASE-RELATED"/>
    <property type="match status" value="1"/>
</dbReference>
<dbReference type="GO" id="GO:0032259">
    <property type="term" value="P:methylation"/>
    <property type="evidence" value="ECO:0007669"/>
    <property type="project" value="UniProtKB-KW"/>
</dbReference>
<dbReference type="InterPro" id="IPR002935">
    <property type="entry name" value="SAM_O-MeTrfase"/>
</dbReference>